<evidence type="ECO:0000313" key="1">
    <source>
        <dbReference type="EMBL" id="KWX16118.1"/>
    </source>
</evidence>
<organism evidence="1 2">
    <name type="scientific">Enterococcus faecium</name>
    <name type="common">Streptococcus faecium</name>
    <dbReference type="NCBI Taxonomy" id="1352"/>
    <lineage>
        <taxon>Bacteria</taxon>
        <taxon>Bacillati</taxon>
        <taxon>Bacillota</taxon>
        <taxon>Bacilli</taxon>
        <taxon>Lactobacillales</taxon>
        <taxon>Enterococcaceae</taxon>
        <taxon>Enterococcus</taxon>
    </lineage>
</organism>
<dbReference type="EMBL" id="LRHK01000009">
    <property type="protein sequence ID" value="KWX16118.1"/>
    <property type="molecule type" value="Genomic_DNA"/>
</dbReference>
<accession>A0A132P1C1</accession>
<dbReference type="AlphaFoldDB" id="A0A132P1C1"/>
<proteinExistence type="predicted"/>
<dbReference type="Proteomes" id="UP000070452">
    <property type="component" value="Unassembled WGS sequence"/>
</dbReference>
<comment type="caution">
    <text evidence="1">The sequence shown here is derived from an EMBL/GenBank/DDBJ whole genome shotgun (WGS) entry which is preliminary data.</text>
</comment>
<evidence type="ECO:0008006" key="3">
    <source>
        <dbReference type="Google" id="ProtNLM"/>
    </source>
</evidence>
<protein>
    <recommendedName>
        <fullName evidence="3">Apea-like HEPN domain-containing protein</fullName>
    </recommendedName>
</protein>
<evidence type="ECO:0000313" key="2">
    <source>
        <dbReference type="Proteomes" id="UP000070452"/>
    </source>
</evidence>
<gene>
    <name evidence="1" type="ORF">AWT83_16950</name>
</gene>
<name>A0A132P1C1_ENTFC</name>
<dbReference type="RefSeq" id="WP_002318116.1">
    <property type="nucleotide sequence ID" value="NZ_LOQQ01000165.1"/>
</dbReference>
<sequence length="338" mass="39395">MEYKFNLNLKEVLPTQGTININGQDNDDDIVIKKIEFIDSDINVFFYSKEKLADFSNIAEMIERLKDFMISVWDVAMLADESNYTSSIYRLEDSNWIEISLELKTLPNSVNYIIRDITSEAQQLVNYMHGHESIPFSLILLKRSKNISNTRDRFISIITACEIGVKEFYQQEKPDLTLIFENLQSPPVDKLLGSMFKGYFNIEFPKEIRKEIKNFIEKRNKLVHSPQGSKPTIEECFECYMAVLKTFNFFYNADCKINDSFMYRDFYEESIELTPTEPNKSQITLSKELERKVESQELAIGISITNVSTYKELYEAKSQDNKDFVENIDKEPTNTVGD</sequence>
<reference evidence="1 2" key="1">
    <citation type="submission" date="2016-01" db="EMBL/GenBank/DDBJ databases">
        <title>Molecular Mechanisms for transfer of large genomic segments between Enterococcus faecium strains.</title>
        <authorList>
            <person name="Garcia-Solache M.A."/>
            <person name="Lebreton F."/>
            <person name="Mclaughlin R.E."/>
            <person name="Whiteaker J.D."/>
            <person name="Gilmore M.S."/>
            <person name="Rice L.B."/>
        </authorList>
    </citation>
    <scope>NUCLEOTIDE SEQUENCE [LARGE SCALE GENOMIC DNA]</scope>
    <source>
        <strain evidence="1 2">D344RRF x C68</strain>
    </source>
</reference>